<dbReference type="GO" id="GO:0005388">
    <property type="term" value="F:P-type calcium transporter activity"/>
    <property type="evidence" value="ECO:0007669"/>
    <property type="project" value="TreeGrafter"/>
</dbReference>
<evidence type="ECO:0008006" key="10">
    <source>
        <dbReference type="Google" id="ProtNLM"/>
    </source>
</evidence>
<dbReference type="Gene3D" id="2.70.150.10">
    <property type="entry name" value="Calcium-transporting ATPase, cytoplasmic transduction domain A"/>
    <property type="match status" value="1"/>
</dbReference>
<accession>A0AAD4XF79</accession>
<protein>
    <recommendedName>
        <fullName evidence="10">Calcium-transporting ATPase</fullName>
    </recommendedName>
</protein>
<name>A0AAD4XF79_9MAGN</name>
<keyword evidence="5" id="KW-0812">Transmembrane</keyword>
<feature type="region of interest" description="Disordered" evidence="4">
    <location>
        <begin position="1"/>
        <end position="20"/>
    </location>
</feature>
<dbReference type="GO" id="GO:0005886">
    <property type="term" value="C:plasma membrane"/>
    <property type="evidence" value="ECO:0007669"/>
    <property type="project" value="TreeGrafter"/>
</dbReference>
<dbReference type="Pfam" id="PF00689">
    <property type="entry name" value="Cation_ATPase_C"/>
    <property type="match status" value="1"/>
</dbReference>
<organism evidence="8 9">
    <name type="scientific">Papaver atlanticum</name>
    <dbReference type="NCBI Taxonomy" id="357466"/>
    <lineage>
        <taxon>Eukaryota</taxon>
        <taxon>Viridiplantae</taxon>
        <taxon>Streptophyta</taxon>
        <taxon>Embryophyta</taxon>
        <taxon>Tracheophyta</taxon>
        <taxon>Spermatophyta</taxon>
        <taxon>Magnoliopsida</taxon>
        <taxon>Ranunculales</taxon>
        <taxon>Papaveraceae</taxon>
        <taxon>Papaveroideae</taxon>
        <taxon>Papaver</taxon>
    </lineage>
</organism>
<evidence type="ECO:0000256" key="2">
    <source>
        <dbReference type="ARBA" id="ARBA00022837"/>
    </source>
</evidence>
<evidence type="ECO:0000313" key="9">
    <source>
        <dbReference type="Proteomes" id="UP001202328"/>
    </source>
</evidence>
<dbReference type="PANTHER" id="PTHR24093">
    <property type="entry name" value="CATION TRANSPORTING ATPASE"/>
    <property type="match status" value="1"/>
</dbReference>
<keyword evidence="9" id="KW-1185">Reference proteome</keyword>
<dbReference type="Pfam" id="PF00122">
    <property type="entry name" value="E1-E2_ATPase"/>
    <property type="match status" value="1"/>
</dbReference>
<evidence type="ECO:0000259" key="6">
    <source>
        <dbReference type="Pfam" id="PF00122"/>
    </source>
</evidence>
<evidence type="ECO:0000256" key="3">
    <source>
        <dbReference type="ARBA" id="ARBA00022842"/>
    </source>
</evidence>
<evidence type="ECO:0000256" key="4">
    <source>
        <dbReference type="SAM" id="MobiDB-lite"/>
    </source>
</evidence>
<dbReference type="PANTHER" id="PTHR24093:SF470">
    <property type="entry name" value="CALCIUM-TRANSPORTING ATPASE 12, PLASMA MEMBRANE-TYPE-LIKE"/>
    <property type="match status" value="1"/>
</dbReference>
<dbReference type="EMBL" id="JAJJMB010010620">
    <property type="protein sequence ID" value="KAI3907331.1"/>
    <property type="molecule type" value="Genomic_DNA"/>
</dbReference>
<feature type="transmembrane region" description="Helical" evidence="5">
    <location>
        <begin position="968"/>
        <end position="986"/>
    </location>
</feature>
<dbReference type="InterPro" id="IPR059000">
    <property type="entry name" value="ATPase_P-type_domA"/>
</dbReference>
<reference evidence="8" key="1">
    <citation type="submission" date="2022-04" db="EMBL/GenBank/DDBJ databases">
        <title>A functionally conserved STORR gene fusion in Papaver species that diverged 16.8 million years ago.</title>
        <authorList>
            <person name="Catania T."/>
        </authorList>
    </citation>
    <scope>NUCLEOTIDE SEQUENCE</scope>
    <source>
        <strain evidence="8">S-188037</strain>
    </source>
</reference>
<dbReference type="SUPFAM" id="SSF81653">
    <property type="entry name" value="Calcium ATPase, transduction domain A"/>
    <property type="match status" value="1"/>
</dbReference>
<comment type="caution">
    <text evidence="8">The sequence shown here is derived from an EMBL/GenBank/DDBJ whole genome shotgun (WGS) entry which is preliminary data.</text>
</comment>
<dbReference type="Pfam" id="PF13246">
    <property type="entry name" value="Cation_ATPase"/>
    <property type="match status" value="1"/>
</dbReference>
<gene>
    <name evidence="8" type="ORF">MKW98_010681</name>
</gene>
<dbReference type="Proteomes" id="UP001202328">
    <property type="component" value="Unassembled WGS sequence"/>
</dbReference>
<evidence type="ECO:0000313" key="8">
    <source>
        <dbReference type="EMBL" id="KAI3907331.1"/>
    </source>
</evidence>
<dbReference type="InterPro" id="IPR006068">
    <property type="entry name" value="ATPase_P-typ_cation-transptr_C"/>
</dbReference>
<proteinExistence type="predicted"/>
<dbReference type="InterPro" id="IPR008250">
    <property type="entry name" value="ATPase_P-typ_transduc_dom_A_sf"/>
</dbReference>
<dbReference type="InterPro" id="IPR023299">
    <property type="entry name" value="ATPase_P-typ_cyto_dom_N"/>
</dbReference>
<evidence type="ECO:0000256" key="1">
    <source>
        <dbReference type="ARBA" id="ARBA00022723"/>
    </source>
</evidence>
<feature type="domain" description="Cation-transporting P-type ATPase C-terminal" evidence="7">
    <location>
        <begin position="988"/>
        <end position="1161"/>
    </location>
</feature>
<dbReference type="GO" id="GO:0000166">
    <property type="term" value="F:nucleotide binding"/>
    <property type="evidence" value="ECO:0007669"/>
    <property type="project" value="InterPro"/>
</dbReference>
<feature type="domain" description="P-type ATPase A" evidence="6">
    <location>
        <begin position="364"/>
        <end position="448"/>
    </location>
</feature>
<dbReference type="InterPro" id="IPR036412">
    <property type="entry name" value="HAD-like_sf"/>
</dbReference>
<feature type="transmembrane region" description="Helical" evidence="5">
    <location>
        <begin position="322"/>
        <end position="343"/>
    </location>
</feature>
<keyword evidence="3" id="KW-0460">Magnesium</keyword>
<evidence type="ECO:0000256" key="5">
    <source>
        <dbReference type="SAM" id="Phobius"/>
    </source>
</evidence>
<keyword evidence="5" id="KW-0472">Membrane</keyword>
<dbReference type="GO" id="GO:0046872">
    <property type="term" value="F:metal ion binding"/>
    <property type="evidence" value="ECO:0007669"/>
    <property type="project" value="UniProtKB-KW"/>
</dbReference>
<feature type="transmembrane region" description="Helical" evidence="5">
    <location>
        <begin position="292"/>
        <end position="310"/>
    </location>
</feature>
<dbReference type="SUPFAM" id="SSF81660">
    <property type="entry name" value="Metal cation-transporting ATPase, ATP-binding domain N"/>
    <property type="match status" value="1"/>
</dbReference>
<dbReference type="AlphaFoldDB" id="A0AAD4XF79"/>
<dbReference type="SUPFAM" id="SSF81665">
    <property type="entry name" value="Calcium ATPase, transmembrane domain M"/>
    <property type="match status" value="1"/>
</dbReference>
<feature type="transmembrane region" description="Helical" evidence="5">
    <location>
        <begin position="992"/>
        <end position="1013"/>
    </location>
</feature>
<dbReference type="Gene3D" id="3.40.1110.10">
    <property type="entry name" value="Calcium-transporting ATPase, cytoplasmic domain N"/>
    <property type="match status" value="1"/>
</dbReference>
<feature type="transmembrane region" description="Helical" evidence="5">
    <location>
        <begin position="1042"/>
        <end position="1063"/>
    </location>
</feature>
<keyword evidence="1" id="KW-0479">Metal-binding</keyword>
<feature type="transmembrane region" description="Helical" evidence="5">
    <location>
        <begin position="1069"/>
        <end position="1087"/>
    </location>
</feature>
<evidence type="ECO:0000259" key="7">
    <source>
        <dbReference type="Pfam" id="PF00689"/>
    </source>
</evidence>
<dbReference type="Gene3D" id="1.20.1110.10">
    <property type="entry name" value="Calcium-transporting ATPase, transmembrane domain"/>
    <property type="match status" value="3"/>
</dbReference>
<dbReference type="InterPro" id="IPR023298">
    <property type="entry name" value="ATPase_P-typ_TM_dom_sf"/>
</dbReference>
<keyword evidence="2" id="KW-0106">Calcium</keyword>
<feature type="transmembrane region" description="Helical" evidence="5">
    <location>
        <begin position="476"/>
        <end position="496"/>
    </location>
</feature>
<dbReference type="SUPFAM" id="SSF56784">
    <property type="entry name" value="HAD-like"/>
    <property type="match status" value="1"/>
</dbReference>
<feature type="transmembrane region" description="Helical" evidence="5">
    <location>
        <begin position="1140"/>
        <end position="1163"/>
    </location>
</feature>
<keyword evidence="5" id="KW-1133">Transmembrane helix</keyword>
<feature type="transmembrane region" description="Helical" evidence="5">
    <location>
        <begin position="1108"/>
        <end position="1128"/>
    </location>
</feature>
<sequence length="1174" mass="130673">MVTTTNIANPIPTADPITPASDIHTDDFESLLRFKILPHNHTYSSSSQPKTRYAWERIFGQIHIDGVLVKMKHIHSPPTSVATDSSSPQYHGHDQCSVTEAQQQEVGPINVADFSCAYVSNAVADAQAASSQLNMDNRTDVSEQLIDTHLQADDNTPVILAASSVVTSDAFASQNSEIISIAIDTDHHHHNNMEQNIDRVDDDQSVVAPLITSTLISKEILSSIVKDRNFRILRELGGLEGVAAKLDTNLDHGICISTEDLRNRKNRYGPNIYGEELLNTSRNFFNIVLKPTLVNWNIFLLLCVASLSLGSGIKEDPGLNNLGWFDGTAIFVAIFLLVAIPAYRNYKAFRKSQNILNYIEVLRCLKRQLIAVSEIVVGDVVFLKTEDWVPADGLFIDGDKLKVDDDDSRYIDRVENPFMCYGAKVIEGSGHMLVTSVGNNTSLGEMMMSTTTNDCDLKEQSPFQVKLDKLSSAVQNISMILTIFILGVALLMKLFLRKRNGKVGSSNQINKKSEIQELTRSVEKLLSKRRSIGRSLKTMLSLLLVGIQEGLPLVFTLFFFFWNEKMKKKYQVLIRRPCLGVKMGSVTTLICTIEGLITTNHMEVSVFYIGDQEAKRGDDIKTFVTSKDVFEAIHDGVVSTLPQVHMSDQNLASSIEDPLLHWPELKLGMNEIEVERGRRKVLAAKSFCFEKRLSAYLLKKDNDAEETIHLHWKGTAETILAMCSTYYDNGGIVHPMDDEKRAAFTQRIESLDTKGLEPIAFACRRIEIDGNDDELVDYNGFLYEDGLTWVGLLGLKYPHCSDEKSKAVADFLKAGVGIKLVSSQRLSVLKTIAMESGILPVTDLEAANSMIEGEEFRNLSNADRFNIVDEIVVMGSSLPSDKLLFVQCLKREGEIVAVTGTTLSDSPSLKAADVGILMGKKNINSEMAKENSGIVILDSGKYFNSIKTILLFGRCNYQNIRKFTQFQLIFVGSSLVINLVTTISTGDSPFPSLQLLLVNLIVSSLAAFAMLTIPPKTVELLEMKPIKHSNEPLISKPMWRNILVHVCYQAVVLLSFLFIKIGLSDRVKSAIIFNGFVLYNILNQFNARDIEKKNVFKGLSCIFEGKTYRFLVAVGVPIFLLVVVMEFAAKYTDVAKLTLFQWVICFVFAFTSLPVDCIGKYLLPSACFFTNIGN</sequence>
<feature type="transmembrane region" description="Helical" evidence="5">
    <location>
        <begin position="539"/>
        <end position="562"/>
    </location>
</feature>